<feature type="domain" description="Pirin N-terminal" evidence="4">
    <location>
        <begin position="131"/>
        <end position="269"/>
    </location>
</feature>
<dbReference type="PANTHER" id="PTHR13903:SF8">
    <property type="entry name" value="PIRIN"/>
    <property type="match status" value="1"/>
</dbReference>
<evidence type="ECO:0000256" key="3">
    <source>
        <dbReference type="SAM" id="Phobius"/>
    </source>
</evidence>
<dbReference type="Gene3D" id="2.60.120.10">
    <property type="entry name" value="Jelly Rolls"/>
    <property type="match status" value="1"/>
</dbReference>
<proteinExistence type="inferred from homology"/>
<keyword evidence="3" id="KW-0472">Membrane</keyword>
<reference evidence="5 6" key="1">
    <citation type="submission" date="2016-09" db="EMBL/GenBank/DDBJ databases">
        <title>Extensive genetic diversity and differential bi-allelic expression allows diatom success in the polar Southern Ocean.</title>
        <authorList>
            <consortium name="DOE Joint Genome Institute"/>
            <person name="Mock T."/>
            <person name="Otillar R.P."/>
            <person name="Strauss J."/>
            <person name="Dupont C."/>
            <person name="Frickenhaus S."/>
            <person name="Maumus F."/>
            <person name="Mcmullan M."/>
            <person name="Sanges R."/>
            <person name="Schmutz J."/>
            <person name="Toseland A."/>
            <person name="Valas R."/>
            <person name="Veluchamy A."/>
            <person name="Ward B.J."/>
            <person name="Allen A."/>
            <person name="Barry K."/>
            <person name="Falciatore A."/>
            <person name="Ferrante M."/>
            <person name="Fortunato A.E."/>
            <person name="Gloeckner G."/>
            <person name="Gruber A."/>
            <person name="Hipkin R."/>
            <person name="Janech M."/>
            <person name="Kroth P."/>
            <person name="Leese F."/>
            <person name="Lindquist E."/>
            <person name="Lyon B.R."/>
            <person name="Martin J."/>
            <person name="Mayer C."/>
            <person name="Parker M."/>
            <person name="Quesneville H."/>
            <person name="Raymond J."/>
            <person name="Uhlig C."/>
            <person name="Valentin K.U."/>
            <person name="Worden A.Z."/>
            <person name="Armbrust E.V."/>
            <person name="Bowler C."/>
            <person name="Green B."/>
            <person name="Moulton V."/>
            <person name="Van Oosterhout C."/>
            <person name="Grigoriev I."/>
        </authorList>
    </citation>
    <scope>NUCLEOTIDE SEQUENCE [LARGE SCALE GENOMIC DNA]</scope>
    <source>
        <strain evidence="5 6">CCMP1102</strain>
    </source>
</reference>
<comment type="similarity">
    <text evidence="1 2">Belongs to the pirin family.</text>
</comment>
<evidence type="ECO:0000256" key="2">
    <source>
        <dbReference type="RuleBase" id="RU003457"/>
    </source>
</evidence>
<keyword evidence="6" id="KW-1185">Reference proteome</keyword>
<dbReference type="InterPro" id="IPR003829">
    <property type="entry name" value="Pirin_N_dom"/>
</dbReference>
<gene>
    <name evidence="5" type="ORF">FRACYDRAFT_252510</name>
</gene>
<feature type="non-terminal residue" evidence="5">
    <location>
        <position position="350"/>
    </location>
</feature>
<organism evidence="5 6">
    <name type="scientific">Fragilariopsis cylindrus CCMP1102</name>
    <dbReference type="NCBI Taxonomy" id="635003"/>
    <lineage>
        <taxon>Eukaryota</taxon>
        <taxon>Sar</taxon>
        <taxon>Stramenopiles</taxon>
        <taxon>Ochrophyta</taxon>
        <taxon>Bacillariophyta</taxon>
        <taxon>Bacillariophyceae</taxon>
        <taxon>Bacillariophycidae</taxon>
        <taxon>Bacillariales</taxon>
        <taxon>Bacillariaceae</taxon>
        <taxon>Fragilariopsis</taxon>
    </lineage>
</organism>
<sequence length="350" mass="39449">MIRSRILEREGTEQCRRISLFRRRLVRPAVVKVVLVAAILLLPVVAAFTTTTTPSFALARTKMNTDITFNRKRSREPSTIRVERYARLPVWPVWAGVIDFFVGWILGPENGSILEQYVLGGRVCPMQFDGTATSPFILLVHHHHNFWKWDFLFRKLSAFVLPEGFPAHPHRGFTTLTYFLPSSSSENDNNSKSGGGGFIHRDSLGVKQKYGSLGSSNNNNNPRYTDHAQWLFTGSGMLHEEMFDFEEEEKSGGTDEKYNSRYELYQLWINVPSNYKLDPPQVQLLLSAASAISISPGERLIVIPTKLDDPVDLLVLSGCPLYAEQGSDVEPIATQGSMVMNYPSEIDDAY</sequence>
<dbReference type="Proteomes" id="UP000095751">
    <property type="component" value="Unassembled WGS sequence"/>
</dbReference>
<dbReference type="Pfam" id="PF02678">
    <property type="entry name" value="Pirin"/>
    <property type="match status" value="1"/>
</dbReference>
<dbReference type="PANTHER" id="PTHR13903">
    <property type="entry name" value="PIRIN-RELATED"/>
    <property type="match status" value="1"/>
</dbReference>
<dbReference type="EMBL" id="KV784394">
    <property type="protein sequence ID" value="OEU06880.1"/>
    <property type="molecule type" value="Genomic_DNA"/>
</dbReference>
<feature type="transmembrane region" description="Helical" evidence="3">
    <location>
        <begin position="29"/>
        <end position="48"/>
    </location>
</feature>
<keyword evidence="3" id="KW-0812">Transmembrane</keyword>
<dbReference type="AlphaFoldDB" id="A0A1E7ELT4"/>
<protein>
    <recommendedName>
        <fullName evidence="4">Pirin N-terminal domain-containing protein</fullName>
    </recommendedName>
</protein>
<dbReference type="OrthoDB" id="198735at2759"/>
<dbReference type="InterPro" id="IPR012093">
    <property type="entry name" value="Pirin"/>
</dbReference>
<dbReference type="KEGG" id="fcy:FRACYDRAFT_252510"/>
<evidence type="ECO:0000256" key="1">
    <source>
        <dbReference type="ARBA" id="ARBA00008416"/>
    </source>
</evidence>
<accession>A0A1E7ELT4</accession>
<evidence type="ECO:0000313" key="6">
    <source>
        <dbReference type="Proteomes" id="UP000095751"/>
    </source>
</evidence>
<keyword evidence="3" id="KW-1133">Transmembrane helix</keyword>
<dbReference type="InterPro" id="IPR011051">
    <property type="entry name" value="RmlC_Cupin_sf"/>
</dbReference>
<dbReference type="SUPFAM" id="SSF51182">
    <property type="entry name" value="RmlC-like cupins"/>
    <property type="match status" value="1"/>
</dbReference>
<name>A0A1E7ELT4_9STRA</name>
<evidence type="ECO:0000313" key="5">
    <source>
        <dbReference type="EMBL" id="OEU06880.1"/>
    </source>
</evidence>
<evidence type="ECO:0000259" key="4">
    <source>
        <dbReference type="Pfam" id="PF02678"/>
    </source>
</evidence>
<dbReference type="InterPro" id="IPR014710">
    <property type="entry name" value="RmlC-like_jellyroll"/>
</dbReference>
<dbReference type="InParanoid" id="A0A1E7ELT4"/>